<evidence type="ECO:0000256" key="2">
    <source>
        <dbReference type="SAM" id="Phobius"/>
    </source>
</evidence>
<keyword evidence="4" id="KW-1185">Reference proteome</keyword>
<dbReference type="Proteomes" id="UP000199656">
    <property type="component" value="Unassembled WGS sequence"/>
</dbReference>
<sequence>MKPCQFTTYLCCIVFCTAIYSTPVSGYFVEKEVSATGYRGRLYVKEDSLKLALKYQQLAHDLYDSGHFKKAIVQWKKVLQLQPGNAFAMFMLGKSYIGVGDNKKGTALCDQAVKLTAK</sequence>
<gene>
    <name evidence="3" type="ORF">SAMN05660909_05328</name>
</gene>
<keyword evidence="2" id="KW-0812">Transmembrane</keyword>
<evidence type="ECO:0000256" key="1">
    <source>
        <dbReference type="PROSITE-ProRule" id="PRU00339"/>
    </source>
</evidence>
<dbReference type="InterPro" id="IPR019734">
    <property type="entry name" value="TPR_rpt"/>
</dbReference>
<evidence type="ECO:0000313" key="4">
    <source>
        <dbReference type="Proteomes" id="UP000199656"/>
    </source>
</evidence>
<proteinExistence type="predicted"/>
<name>A0A1H4GGT9_9BACT</name>
<dbReference type="PROSITE" id="PS50005">
    <property type="entry name" value="TPR"/>
    <property type="match status" value="1"/>
</dbReference>
<evidence type="ECO:0000313" key="3">
    <source>
        <dbReference type="EMBL" id="SEB08774.1"/>
    </source>
</evidence>
<keyword evidence="2" id="KW-0472">Membrane</keyword>
<keyword evidence="1" id="KW-0802">TPR repeat</keyword>
<organism evidence="3 4">
    <name type="scientific">Chitinophaga terrae</name>
    <name type="common">ex Kim and Jung 2007</name>
    <dbReference type="NCBI Taxonomy" id="408074"/>
    <lineage>
        <taxon>Bacteria</taxon>
        <taxon>Pseudomonadati</taxon>
        <taxon>Bacteroidota</taxon>
        <taxon>Chitinophagia</taxon>
        <taxon>Chitinophagales</taxon>
        <taxon>Chitinophagaceae</taxon>
        <taxon>Chitinophaga</taxon>
    </lineage>
</organism>
<reference evidence="4" key="1">
    <citation type="submission" date="2016-10" db="EMBL/GenBank/DDBJ databases">
        <authorList>
            <person name="Varghese N."/>
            <person name="Submissions S."/>
        </authorList>
    </citation>
    <scope>NUCLEOTIDE SEQUENCE [LARGE SCALE GENOMIC DNA]</scope>
    <source>
        <strain evidence="4">DSM 23920</strain>
    </source>
</reference>
<dbReference type="STRING" id="408074.SAMN05660909_05328"/>
<keyword evidence="2" id="KW-1133">Transmembrane helix</keyword>
<accession>A0A1H4GGT9</accession>
<feature type="transmembrane region" description="Helical" evidence="2">
    <location>
        <begin position="6"/>
        <end position="29"/>
    </location>
</feature>
<dbReference type="SUPFAM" id="SSF48452">
    <property type="entry name" value="TPR-like"/>
    <property type="match status" value="1"/>
</dbReference>
<protein>
    <submittedName>
        <fullName evidence="3">Uncharacterized protein</fullName>
    </submittedName>
</protein>
<feature type="repeat" description="TPR" evidence="1">
    <location>
        <begin position="52"/>
        <end position="85"/>
    </location>
</feature>
<dbReference type="AlphaFoldDB" id="A0A1H4GGT9"/>
<dbReference type="InterPro" id="IPR011990">
    <property type="entry name" value="TPR-like_helical_dom_sf"/>
</dbReference>
<dbReference type="EMBL" id="FNRL01000040">
    <property type="protein sequence ID" value="SEB08774.1"/>
    <property type="molecule type" value="Genomic_DNA"/>
</dbReference>
<dbReference type="Gene3D" id="1.25.40.10">
    <property type="entry name" value="Tetratricopeptide repeat domain"/>
    <property type="match status" value="1"/>
</dbReference>